<dbReference type="Proteomes" id="UP000479710">
    <property type="component" value="Unassembled WGS sequence"/>
</dbReference>
<feature type="compositionally biased region" description="Polar residues" evidence="1">
    <location>
        <begin position="59"/>
        <end position="69"/>
    </location>
</feature>
<keyword evidence="3" id="KW-1185">Reference proteome</keyword>
<feature type="compositionally biased region" description="Basic and acidic residues" evidence="1">
    <location>
        <begin position="47"/>
        <end position="58"/>
    </location>
</feature>
<protein>
    <submittedName>
        <fullName evidence="2">Uncharacterized protein</fullName>
    </submittedName>
</protein>
<sequence length="69" mass="7508">DEVKRHYEELIKDVNHTESAGGHQGSQYSSSSASSNRNSSWGSANEDQSKCDIDDSKAETNLSSNNTDT</sequence>
<gene>
    <name evidence="2" type="ORF">E2562_028895</name>
</gene>
<feature type="region of interest" description="Disordered" evidence="1">
    <location>
        <begin position="1"/>
        <end position="69"/>
    </location>
</feature>
<name>A0A6G1FDA6_9ORYZ</name>
<feature type="compositionally biased region" description="Low complexity" evidence="1">
    <location>
        <begin position="19"/>
        <end position="45"/>
    </location>
</feature>
<dbReference type="EMBL" id="SPHZ02000001">
    <property type="protein sequence ID" value="KAF0934897.1"/>
    <property type="molecule type" value="Genomic_DNA"/>
</dbReference>
<dbReference type="AlphaFoldDB" id="A0A6G1FDA6"/>
<comment type="caution">
    <text evidence="2">The sequence shown here is derived from an EMBL/GenBank/DDBJ whole genome shotgun (WGS) entry which is preliminary data.</text>
</comment>
<evidence type="ECO:0000313" key="2">
    <source>
        <dbReference type="EMBL" id="KAF0934897.1"/>
    </source>
</evidence>
<accession>A0A6G1FDA6</accession>
<proteinExistence type="predicted"/>
<evidence type="ECO:0000313" key="3">
    <source>
        <dbReference type="Proteomes" id="UP000479710"/>
    </source>
</evidence>
<feature type="compositionally biased region" description="Basic and acidic residues" evidence="1">
    <location>
        <begin position="1"/>
        <end position="16"/>
    </location>
</feature>
<evidence type="ECO:0000256" key="1">
    <source>
        <dbReference type="SAM" id="MobiDB-lite"/>
    </source>
</evidence>
<reference evidence="2 3" key="1">
    <citation type="submission" date="2019-11" db="EMBL/GenBank/DDBJ databases">
        <title>Whole genome sequence of Oryza granulata.</title>
        <authorList>
            <person name="Li W."/>
        </authorList>
    </citation>
    <scope>NUCLEOTIDE SEQUENCE [LARGE SCALE GENOMIC DNA]</scope>
    <source>
        <strain evidence="3">cv. Menghai</strain>
        <tissue evidence="2">Leaf</tissue>
    </source>
</reference>
<organism evidence="2 3">
    <name type="scientific">Oryza meyeriana var. granulata</name>
    <dbReference type="NCBI Taxonomy" id="110450"/>
    <lineage>
        <taxon>Eukaryota</taxon>
        <taxon>Viridiplantae</taxon>
        <taxon>Streptophyta</taxon>
        <taxon>Embryophyta</taxon>
        <taxon>Tracheophyta</taxon>
        <taxon>Spermatophyta</taxon>
        <taxon>Magnoliopsida</taxon>
        <taxon>Liliopsida</taxon>
        <taxon>Poales</taxon>
        <taxon>Poaceae</taxon>
        <taxon>BOP clade</taxon>
        <taxon>Oryzoideae</taxon>
        <taxon>Oryzeae</taxon>
        <taxon>Oryzinae</taxon>
        <taxon>Oryza</taxon>
        <taxon>Oryza meyeriana</taxon>
    </lineage>
</organism>
<feature type="non-terminal residue" evidence="2">
    <location>
        <position position="1"/>
    </location>
</feature>